<evidence type="ECO:0000256" key="5">
    <source>
        <dbReference type="ARBA" id="ARBA00022989"/>
    </source>
</evidence>
<keyword evidence="4 7" id="KW-0812">Transmembrane</keyword>
<feature type="transmembrane region" description="Helical" evidence="7">
    <location>
        <begin position="372"/>
        <end position="394"/>
    </location>
</feature>
<feature type="transmembrane region" description="Helical" evidence="7">
    <location>
        <begin position="401"/>
        <end position="426"/>
    </location>
</feature>
<comment type="subcellular location">
    <subcellularLocation>
        <location evidence="1">Membrane</location>
        <topology evidence="1">Multi-pass membrane protein</topology>
    </subcellularLocation>
</comment>
<sequence length="560" mass="62048">MAATTTQTSNMDLGERISYISSAHGKGGENYVDLKTPDIEGGALREGGAPNLWSRECIGLLVQYAAVGMIYGTLPGTIYPFLTKYLNMEGTQTASARVLVVMPWSFKFVYGIISDCFPIFGYRRRPYMIIGWGMSFAMLLVMACMNPGPPYYPKPEYAEMKPDEYTPEILASFNESSRDNGGIFVILMMLASIGYVGADVAADAVVCEFAQREPEAVRGTTQTAIYTTRTIFVIISQVLTGFLFNGEDYGGDFSFTLSFPQLMLILALFLVPVIPATWFFIAEEKSSGLDFKEYMIEFWELLQSRAMYQVIAYKFAAGVFDNAIWVAADPVASYWIGVTNLNDKISAIIGNGVFAITLWATGKYGLHWNWRYMSIITMVLIIAIDSIVTMLSVWDVFRSQWFWLGVPIVETVPSGVNFIIGTYVVVELAGMGNEGAVYGLVTTVSNLSSPFSSTISKNVNSLFDVTNLDVQKDTTHVRWEVTYTIWISYAAKLMSLLWLPLLPPQKAETQALRRQGGKSKIMGAFTVAYVIFALGWSIMTNVLSIFPTTKCLRIAGGRGC</sequence>
<comment type="caution">
    <text evidence="8">The sequence shown here is derived from an EMBL/GenBank/DDBJ whole genome shotgun (WGS) entry which is preliminary data.</text>
</comment>
<comment type="similarity">
    <text evidence="2">Belongs to the major facilitator superfamily. Folate-biopterin transporter (TC 2.A.71) family.</text>
</comment>
<dbReference type="PANTHER" id="PTHR31585:SF5">
    <property type="entry name" value="RNA-BINDING S4 DOMAIN-CONTAINING PROTEIN"/>
    <property type="match status" value="1"/>
</dbReference>
<evidence type="ECO:0000313" key="8">
    <source>
        <dbReference type="EMBL" id="TMW57850.1"/>
    </source>
</evidence>
<dbReference type="Proteomes" id="UP000794436">
    <property type="component" value="Unassembled WGS sequence"/>
</dbReference>
<keyword evidence="3" id="KW-0813">Transport</keyword>
<dbReference type="EMBL" id="SPLM01000113">
    <property type="protein sequence ID" value="TMW57850.1"/>
    <property type="molecule type" value="Genomic_DNA"/>
</dbReference>
<evidence type="ECO:0000256" key="7">
    <source>
        <dbReference type="SAM" id="Phobius"/>
    </source>
</evidence>
<proteinExistence type="inferred from homology"/>
<dbReference type="PANTHER" id="PTHR31585">
    <property type="entry name" value="FOLATE-BIOPTERIN TRANSPORTER 1, CHLOROPLASTIC"/>
    <property type="match status" value="1"/>
</dbReference>
<feature type="transmembrane region" description="Helical" evidence="7">
    <location>
        <begin position="345"/>
        <end position="366"/>
    </location>
</feature>
<dbReference type="SUPFAM" id="SSF103473">
    <property type="entry name" value="MFS general substrate transporter"/>
    <property type="match status" value="1"/>
</dbReference>
<feature type="transmembrane region" description="Helical" evidence="7">
    <location>
        <begin position="521"/>
        <end position="539"/>
    </location>
</feature>
<feature type="transmembrane region" description="Helical" evidence="7">
    <location>
        <begin position="483"/>
        <end position="501"/>
    </location>
</feature>
<organism evidence="8 9">
    <name type="scientific">Pythium oligandrum</name>
    <name type="common">Mycoparasitic fungus</name>
    <dbReference type="NCBI Taxonomy" id="41045"/>
    <lineage>
        <taxon>Eukaryota</taxon>
        <taxon>Sar</taxon>
        <taxon>Stramenopiles</taxon>
        <taxon>Oomycota</taxon>
        <taxon>Peronosporomycetes</taxon>
        <taxon>Pythiales</taxon>
        <taxon>Pythiaceae</taxon>
        <taxon>Pythium</taxon>
    </lineage>
</organism>
<gene>
    <name evidence="8" type="ORF">Poli38472_013324</name>
</gene>
<dbReference type="InterPro" id="IPR039309">
    <property type="entry name" value="BT1"/>
</dbReference>
<accession>A0A8K1C7G3</accession>
<evidence type="ECO:0000256" key="2">
    <source>
        <dbReference type="ARBA" id="ARBA00007015"/>
    </source>
</evidence>
<name>A0A8K1C7G3_PYTOL</name>
<keyword evidence="5 7" id="KW-1133">Transmembrane helix</keyword>
<evidence type="ECO:0008006" key="10">
    <source>
        <dbReference type="Google" id="ProtNLM"/>
    </source>
</evidence>
<feature type="transmembrane region" description="Helical" evidence="7">
    <location>
        <begin position="264"/>
        <end position="282"/>
    </location>
</feature>
<evidence type="ECO:0000256" key="6">
    <source>
        <dbReference type="ARBA" id="ARBA00023136"/>
    </source>
</evidence>
<evidence type="ECO:0000256" key="4">
    <source>
        <dbReference type="ARBA" id="ARBA00022692"/>
    </source>
</evidence>
<dbReference type="InterPro" id="IPR036259">
    <property type="entry name" value="MFS_trans_sf"/>
</dbReference>
<keyword evidence="9" id="KW-1185">Reference proteome</keyword>
<evidence type="ECO:0000313" key="9">
    <source>
        <dbReference type="Proteomes" id="UP000794436"/>
    </source>
</evidence>
<dbReference type="OrthoDB" id="430647at2759"/>
<reference evidence="8" key="1">
    <citation type="submission" date="2019-03" db="EMBL/GenBank/DDBJ databases">
        <title>Long read genome sequence of the mycoparasitic Pythium oligandrum ATCC 38472 isolated from sugarbeet rhizosphere.</title>
        <authorList>
            <person name="Gaulin E."/>
        </authorList>
    </citation>
    <scope>NUCLEOTIDE SEQUENCE</scope>
    <source>
        <strain evidence="8">ATCC 38472_TT</strain>
    </source>
</reference>
<dbReference type="GO" id="GO:0016020">
    <property type="term" value="C:membrane"/>
    <property type="evidence" value="ECO:0007669"/>
    <property type="project" value="UniProtKB-SubCell"/>
</dbReference>
<feature type="transmembrane region" description="Helical" evidence="7">
    <location>
        <begin position="182"/>
        <end position="202"/>
    </location>
</feature>
<dbReference type="AlphaFoldDB" id="A0A8K1C7G3"/>
<feature type="transmembrane region" description="Helical" evidence="7">
    <location>
        <begin position="129"/>
        <end position="148"/>
    </location>
</feature>
<keyword evidence="6 7" id="KW-0472">Membrane</keyword>
<evidence type="ECO:0000256" key="3">
    <source>
        <dbReference type="ARBA" id="ARBA00022448"/>
    </source>
</evidence>
<feature type="transmembrane region" description="Helical" evidence="7">
    <location>
        <begin position="223"/>
        <end position="244"/>
    </location>
</feature>
<evidence type="ECO:0000256" key="1">
    <source>
        <dbReference type="ARBA" id="ARBA00004141"/>
    </source>
</evidence>
<feature type="transmembrane region" description="Helical" evidence="7">
    <location>
        <begin position="61"/>
        <end position="82"/>
    </location>
</feature>
<dbReference type="Pfam" id="PF03092">
    <property type="entry name" value="BT1"/>
    <property type="match status" value="1"/>
</dbReference>
<protein>
    <recommendedName>
        <fullName evidence="10">Folate-Biopterin Transporter (FBT) Family</fullName>
    </recommendedName>
</protein>
<feature type="transmembrane region" description="Helical" evidence="7">
    <location>
        <begin position="102"/>
        <end position="122"/>
    </location>
</feature>